<name>A0A9K3KTV1_9STRA</name>
<evidence type="ECO:0000313" key="2">
    <source>
        <dbReference type="EMBL" id="KAG7349224.1"/>
    </source>
</evidence>
<keyword evidence="1" id="KW-0812">Transmembrane</keyword>
<feature type="transmembrane region" description="Helical" evidence="1">
    <location>
        <begin position="795"/>
        <end position="817"/>
    </location>
</feature>
<keyword evidence="1" id="KW-1133">Transmembrane helix</keyword>
<feature type="transmembrane region" description="Helical" evidence="1">
    <location>
        <begin position="762"/>
        <end position="783"/>
    </location>
</feature>
<sequence length="818" mass="93094">MVRSSEGLKTYFSVSSSSHCRFDAKREMVCTPLDDGPCDNVSVNSRIGRPFGSTMLSRDKLSYQSLQKWLAPLTESLVNYWYNDLPPLYGPLRMIFYFMYWLITYHAKHFLFHSRPTRETFYSNSCVDNLVDSIPHFGNLGFEYKREGGLFNYIFLEPGNEFLLKLNPYWTCSSLTWAFWSGLVLSSIGLGGKVPRCMVAISFWMLFGIRNSQFVGESSHSHYLAGMAMVALCFAENNLIDAWSVDYWIYSCCLRMKGQQQSYPTPESFRIAGALKVGPSAGGAARKYVLFMSVCSIFFAGMHKFSTWGFKWMDGETLYDCLESEHSHWEFVHDIFVNNRSLITLLAIGTIIGEIGAFAVLFFPGWRPYGIASFYAFHIGVFALMQPNFISNEVTYLLIIDWRLLWAKMTTRINHCSLIRTRGWCATKTNASTDLKSTQALSKDSQLLKIPRSWKVGAWIYTLFAMAVLVTSVCRIDAFPFFSWTLYNWHPSEPGNQSPYTKEVAQEAAHRCLTKPPFNPACQNHGTTRHHDLFPQGIKEYLYTVTITGIKEGANVTSPNKRKLCPLAIYVNWEPVSCEAIDKRVTVQQQLVNIIGNASATTKYDDEEPPSWGLLPATDIARALRRYSVDAAAAAIEEGPSCFKDGAEWTQIQNEEYDLWWSSDERPMNAVSRFSRQIRTYMNKPENEGEYVGEGREVLAIGVVFEYLKGYNNQKEQFNSCMLGKSLNGEDVEEAFSNYHVGGTLVKSQLPSGDWSETYNEMLLIILLCIGTMVFPHIFTFFQSLQLKPTKQNKLSLWFCLLTFIVSTQIILGTFSIT</sequence>
<evidence type="ECO:0000256" key="1">
    <source>
        <dbReference type="SAM" id="Phobius"/>
    </source>
</evidence>
<accession>A0A9K3KTV1</accession>
<proteinExistence type="predicted"/>
<reference evidence="2" key="2">
    <citation type="submission" date="2021-04" db="EMBL/GenBank/DDBJ databases">
        <authorList>
            <person name="Podell S."/>
        </authorList>
    </citation>
    <scope>NUCLEOTIDE SEQUENCE</scope>
    <source>
        <strain evidence="2">Hildebrandi</strain>
    </source>
</reference>
<feature type="transmembrane region" description="Helical" evidence="1">
    <location>
        <begin position="342"/>
        <end position="363"/>
    </location>
</feature>
<keyword evidence="3" id="KW-1185">Reference proteome</keyword>
<dbReference type="EMBL" id="JAGRRH010000019">
    <property type="protein sequence ID" value="KAG7349224.1"/>
    <property type="molecule type" value="Genomic_DNA"/>
</dbReference>
<dbReference type="AlphaFoldDB" id="A0A9K3KTV1"/>
<comment type="caution">
    <text evidence="2">The sequence shown here is derived from an EMBL/GenBank/DDBJ whole genome shotgun (WGS) entry which is preliminary data.</text>
</comment>
<reference evidence="2" key="1">
    <citation type="journal article" date="2021" name="Sci. Rep.">
        <title>Diploid genomic architecture of Nitzschia inconspicua, an elite biomass production diatom.</title>
        <authorList>
            <person name="Oliver A."/>
            <person name="Podell S."/>
            <person name="Pinowska A."/>
            <person name="Traller J.C."/>
            <person name="Smith S.R."/>
            <person name="McClure R."/>
            <person name="Beliaev A."/>
            <person name="Bohutskyi P."/>
            <person name="Hill E.A."/>
            <person name="Rabines A."/>
            <person name="Zheng H."/>
            <person name="Allen L.Z."/>
            <person name="Kuo A."/>
            <person name="Grigoriev I.V."/>
            <person name="Allen A.E."/>
            <person name="Hazlebeck D."/>
            <person name="Allen E.E."/>
        </authorList>
    </citation>
    <scope>NUCLEOTIDE SEQUENCE</scope>
    <source>
        <strain evidence="2">Hildebrandi</strain>
    </source>
</reference>
<gene>
    <name evidence="2" type="ORF">IV203_011821</name>
</gene>
<keyword evidence="1" id="KW-0472">Membrane</keyword>
<feature type="transmembrane region" description="Helical" evidence="1">
    <location>
        <begin position="456"/>
        <end position="473"/>
    </location>
</feature>
<protein>
    <submittedName>
        <fullName evidence="2">Uncharacterized protein</fullName>
    </submittedName>
</protein>
<dbReference type="Proteomes" id="UP000693970">
    <property type="component" value="Unassembled WGS sequence"/>
</dbReference>
<organism evidence="2 3">
    <name type="scientific">Nitzschia inconspicua</name>
    <dbReference type="NCBI Taxonomy" id="303405"/>
    <lineage>
        <taxon>Eukaryota</taxon>
        <taxon>Sar</taxon>
        <taxon>Stramenopiles</taxon>
        <taxon>Ochrophyta</taxon>
        <taxon>Bacillariophyta</taxon>
        <taxon>Bacillariophyceae</taxon>
        <taxon>Bacillariophycidae</taxon>
        <taxon>Bacillariales</taxon>
        <taxon>Bacillariaceae</taxon>
        <taxon>Nitzschia</taxon>
    </lineage>
</organism>
<evidence type="ECO:0000313" key="3">
    <source>
        <dbReference type="Proteomes" id="UP000693970"/>
    </source>
</evidence>
<feature type="transmembrane region" description="Helical" evidence="1">
    <location>
        <begin position="375"/>
        <end position="399"/>
    </location>
</feature>